<keyword evidence="5" id="KW-0378">Hydrolase</keyword>
<dbReference type="SFLD" id="SFLDG01129">
    <property type="entry name" value="C1.5:_HAD__Beta-PGM__Phosphata"/>
    <property type="match status" value="1"/>
</dbReference>
<evidence type="ECO:0000256" key="3">
    <source>
        <dbReference type="ARBA" id="ARBA00022723"/>
    </source>
</evidence>
<dbReference type="KEGG" id="orm:HTY61_15505"/>
<dbReference type="SFLD" id="SFLDG01135">
    <property type="entry name" value="C1.5.6:_HAD__Beta-PGM__Phospha"/>
    <property type="match status" value="1"/>
</dbReference>
<proteinExistence type="inferred from homology"/>
<evidence type="ECO:0000256" key="2">
    <source>
        <dbReference type="ARBA" id="ARBA00006171"/>
    </source>
</evidence>
<dbReference type="SFLD" id="SFLDS00003">
    <property type="entry name" value="Haloacid_Dehalogenase"/>
    <property type="match status" value="1"/>
</dbReference>
<accession>A0A6N1VKN3</accession>
<dbReference type="NCBIfam" id="TIGR01509">
    <property type="entry name" value="HAD-SF-IA-v3"/>
    <property type="match status" value="1"/>
</dbReference>
<dbReference type="InterPro" id="IPR051600">
    <property type="entry name" value="Beta-PGM-like"/>
</dbReference>
<evidence type="ECO:0000256" key="4">
    <source>
        <dbReference type="ARBA" id="ARBA00022842"/>
    </source>
</evidence>
<name>A0A6N1VKN3_9HYPH</name>
<gene>
    <name evidence="5" type="ORF">HTY61_15505</name>
</gene>
<organism evidence="5 6">
    <name type="scientific">Oricola thermophila</name>
    <dbReference type="NCBI Taxonomy" id="2742145"/>
    <lineage>
        <taxon>Bacteria</taxon>
        <taxon>Pseudomonadati</taxon>
        <taxon>Pseudomonadota</taxon>
        <taxon>Alphaproteobacteria</taxon>
        <taxon>Hyphomicrobiales</taxon>
        <taxon>Ahrensiaceae</taxon>
        <taxon>Oricola</taxon>
    </lineage>
</organism>
<dbReference type="EMBL" id="CP054836">
    <property type="protein sequence ID" value="QKV19759.1"/>
    <property type="molecule type" value="Genomic_DNA"/>
</dbReference>
<comment type="similarity">
    <text evidence="2">Belongs to the HAD-like hydrolase superfamily. CbbY/CbbZ/Gph/YieH family.</text>
</comment>
<reference evidence="5 6" key="1">
    <citation type="submission" date="2020-06" db="EMBL/GenBank/DDBJ databases">
        <title>Oricola thermophila sp. nov. isolated from a tidal sediments.</title>
        <authorList>
            <person name="Kwon K.K."/>
            <person name="Yang S.-H."/>
            <person name="Park M.-J."/>
        </authorList>
    </citation>
    <scope>NUCLEOTIDE SEQUENCE [LARGE SCALE GENOMIC DNA]</scope>
    <source>
        <strain evidence="5 6">MEBiC13590</strain>
    </source>
</reference>
<dbReference type="RefSeq" id="WP_175277650.1">
    <property type="nucleotide sequence ID" value="NZ_CP054836.1"/>
</dbReference>
<keyword evidence="3" id="KW-0479">Metal-binding</keyword>
<sequence>MAPPELVIFDCDGVLVDTESLANQRLAEILTAHGLPVSMEESRKRFMGRTMKSVRDMVLAENGIDLGEDFAERWLAELPSIFADGVEPIPHVREVLLYLRAIDTPYCVASSAKIEKMHLTLGASGLLPLVEDVLFSAWMVERGKPAPDLFLHAASTLGFEPERCAVIEDSVPGAEAGKAAGMRVFGYAADPLTDREGLAKAGARVFDDMRELPALMGFH</sequence>
<dbReference type="Proteomes" id="UP000509367">
    <property type="component" value="Chromosome"/>
</dbReference>
<dbReference type="InterPro" id="IPR023198">
    <property type="entry name" value="PGP-like_dom2"/>
</dbReference>
<dbReference type="GO" id="GO:0016787">
    <property type="term" value="F:hydrolase activity"/>
    <property type="evidence" value="ECO:0007669"/>
    <property type="project" value="UniProtKB-KW"/>
</dbReference>
<keyword evidence="6" id="KW-1185">Reference proteome</keyword>
<evidence type="ECO:0000313" key="6">
    <source>
        <dbReference type="Proteomes" id="UP000509367"/>
    </source>
</evidence>
<evidence type="ECO:0000256" key="1">
    <source>
        <dbReference type="ARBA" id="ARBA00001946"/>
    </source>
</evidence>
<dbReference type="InterPro" id="IPR023214">
    <property type="entry name" value="HAD_sf"/>
</dbReference>
<dbReference type="GO" id="GO:0046872">
    <property type="term" value="F:metal ion binding"/>
    <property type="evidence" value="ECO:0007669"/>
    <property type="project" value="UniProtKB-KW"/>
</dbReference>
<protein>
    <submittedName>
        <fullName evidence="5">HAD family hydrolase</fullName>
    </submittedName>
</protein>
<dbReference type="CDD" id="cd07526">
    <property type="entry name" value="HAD_BPGM_like"/>
    <property type="match status" value="1"/>
</dbReference>
<dbReference type="AlphaFoldDB" id="A0A6N1VKN3"/>
<comment type="cofactor">
    <cofactor evidence="1">
        <name>Mg(2+)</name>
        <dbReference type="ChEBI" id="CHEBI:18420"/>
    </cofactor>
</comment>
<dbReference type="InterPro" id="IPR006439">
    <property type="entry name" value="HAD-SF_hydro_IA"/>
</dbReference>
<dbReference type="Gene3D" id="3.40.50.1000">
    <property type="entry name" value="HAD superfamily/HAD-like"/>
    <property type="match status" value="1"/>
</dbReference>
<keyword evidence="4" id="KW-0460">Magnesium</keyword>
<dbReference type="Gene3D" id="1.10.150.240">
    <property type="entry name" value="Putative phosphatase, domain 2"/>
    <property type="match status" value="1"/>
</dbReference>
<dbReference type="Pfam" id="PF00702">
    <property type="entry name" value="Hydrolase"/>
    <property type="match status" value="1"/>
</dbReference>
<dbReference type="SUPFAM" id="SSF56784">
    <property type="entry name" value="HAD-like"/>
    <property type="match status" value="1"/>
</dbReference>
<dbReference type="PANTHER" id="PTHR46193">
    <property type="entry name" value="6-PHOSPHOGLUCONATE PHOSPHATASE"/>
    <property type="match status" value="1"/>
</dbReference>
<dbReference type="PANTHER" id="PTHR46193:SF10">
    <property type="entry name" value="6-PHOSPHOGLUCONATE PHOSPHATASE"/>
    <property type="match status" value="1"/>
</dbReference>
<dbReference type="InterPro" id="IPR036412">
    <property type="entry name" value="HAD-like_sf"/>
</dbReference>
<evidence type="ECO:0000313" key="5">
    <source>
        <dbReference type="EMBL" id="QKV19759.1"/>
    </source>
</evidence>